<keyword evidence="3" id="KW-1185">Reference proteome</keyword>
<evidence type="ECO:0000256" key="1">
    <source>
        <dbReference type="SAM" id="MobiDB-lite"/>
    </source>
</evidence>
<feature type="compositionally biased region" description="Polar residues" evidence="1">
    <location>
        <begin position="19"/>
        <end position="34"/>
    </location>
</feature>
<dbReference type="CDD" id="cd09917">
    <property type="entry name" value="F-box_SF"/>
    <property type="match status" value="1"/>
</dbReference>
<dbReference type="AlphaFoldDB" id="A0A8H6MX40"/>
<dbReference type="Proteomes" id="UP000654918">
    <property type="component" value="Unassembled WGS sequence"/>
</dbReference>
<feature type="region of interest" description="Disordered" evidence="1">
    <location>
        <begin position="123"/>
        <end position="145"/>
    </location>
</feature>
<accession>A0A8H6MX40</accession>
<dbReference type="EMBL" id="WIGO01000464">
    <property type="protein sequence ID" value="KAF6811460.1"/>
    <property type="molecule type" value="Genomic_DNA"/>
</dbReference>
<protein>
    <recommendedName>
        <fullName evidence="4">F-box domain-containing protein</fullName>
    </recommendedName>
</protein>
<sequence>MQHSLFFTTSQHDWAGPRQQRSSCSATSTHSLTTCGRHDRHRRRPVMEPEKQLHSLPPEILDIVAPYCHNDELDALSLTSRRLHNFVEPVATQIADVPQSTQEAKEQVGQGGRQIASQQLIASNITSPTATDDDLIRPQGTGNIF</sequence>
<proteinExistence type="predicted"/>
<evidence type="ECO:0008006" key="4">
    <source>
        <dbReference type="Google" id="ProtNLM"/>
    </source>
</evidence>
<organism evidence="2 3">
    <name type="scientific">Colletotrichum plurivorum</name>
    <dbReference type="NCBI Taxonomy" id="2175906"/>
    <lineage>
        <taxon>Eukaryota</taxon>
        <taxon>Fungi</taxon>
        <taxon>Dikarya</taxon>
        <taxon>Ascomycota</taxon>
        <taxon>Pezizomycotina</taxon>
        <taxon>Sordariomycetes</taxon>
        <taxon>Hypocreomycetidae</taxon>
        <taxon>Glomerellales</taxon>
        <taxon>Glomerellaceae</taxon>
        <taxon>Colletotrichum</taxon>
        <taxon>Colletotrichum orchidearum species complex</taxon>
    </lineage>
</organism>
<gene>
    <name evidence="2" type="ORF">CPLU01_15115</name>
</gene>
<evidence type="ECO:0000313" key="3">
    <source>
        <dbReference type="Proteomes" id="UP000654918"/>
    </source>
</evidence>
<evidence type="ECO:0000313" key="2">
    <source>
        <dbReference type="EMBL" id="KAF6811460.1"/>
    </source>
</evidence>
<comment type="caution">
    <text evidence="2">The sequence shown here is derived from an EMBL/GenBank/DDBJ whole genome shotgun (WGS) entry which is preliminary data.</text>
</comment>
<feature type="region of interest" description="Disordered" evidence="1">
    <location>
        <begin position="8"/>
        <end position="52"/>
    </location>
</feature>
<name>A0A8H6MX40_9PEZI</name>
<reference evidence="2" key="1">
    <citation type="journal article" date="2020" name="Phytopathology">
        <title>Genome Sequence Resources of Colletotrichum truncatum, C. plurivorum, C. musicola, and C. sojae: Four Species Pathogenic to Soybean (Glycine max).</title>
        <authorList>
            <person name="Rogerio F."/>
            <person name="Boufleur T.R."/>
            <person name="Ciampi-Guillardi M."/>
            <person name="Sukno S.A."/>
            <person name="Thon M.R."/>
            <person name="Massola Junior N.S."/>
            <person name="Baroncelli R."/>
        </authorList>
    </citation>
    <scope>NUCLEOTIDE SEQUENCE</scope>
    <source>
        <strain evidence="2">LFN00145</strain>
    </source>
</reference>